<dbReference type="PANTHER" id="PTHR21310">
    <property type="entry name" value="AMINOGLYCOSIDE PHOSPHOTRANSFERASE-RELATED-RELATED"/>
    <property type="match status" value="1"/>
</dbReference>
<feature type="domain" description="Aminoglycoside phosphotransferase" evidence="1">
    <location>
        <begin position="55"/>
        <end position="264"/>
    </location>
</feature>
<dbReference type="InterPro" id="IPR016259">
    <property type="entry name" value="Hygromycin-B_Kinase"/>
</dbReference>
<proteinExistence type="predicted"/>
<dbReference type="AlphaFoldDB" id="A0A5R9EZ20"/>
<reference evidence="2 3" key="1">
    <citation type="submission" date="2019-04" db="EMBL/GenBank/DDBJ databases">
        <title>Bacillus caeni sp. nov., a bacterium isolated from mangrove sediment.</title>
        <authorList>
            <person name="Huang H."/>
            <person name="Mo K."/>
            <person name="Hu Y."/>
        </authorList>
    </citation>
    <scope>NUCLEOTIDE SEQUENCE [LARGE SCALE GENOMIC DNA]</scope>
    <source>
        <strain evidence="2 3">HB172195</strain>
    </source>
</reference>
<dbReference type="InterPro" id="IPR002575">
    <property type="entry name" value="Aminoglycoside_PTrfase"/>
</dbReference>
<accession>A0A5R9EZ20</accession>
<dbReference type="SUPFAM" id="SSF56112">
    <property type="entry name" value="Protein kinase-like (PK-like)"/>
    <property type="match status" value="1"/>
</dbReference>
<dbReference type="Proteomes" id="UP000308230">
    <property type="component" value="Unassembled WGS sequence"/>
</dbReference>
<dbReference type="Gene3D" id="3.90.1200.10">
    <property type="match status" value="1"/>
</dbReference>
<name>A0A5R9EZ20_9BACL</name>
<sequence length="315" mass="37356">MLLNEISSYEQYESMKHQQEYWDRKIEEIIMQENMKLLPVRRFSYGAAIVYSYDERYVFKLYPSFEKDQFEREKEALEAIKGQITSVETPELIAAGNFEGWDYIIMTQLKGDLLIDIWDGMTFKEKQSLSERLGKTIKEFHQISAVNLKGLKVEWDRFIQEQLLNMKEHHQNQQLKDYLYEELDSYVKEETIDYHPDLKLLTGEYTPFNLMMNKVDGTWKLTGVIDFADCFVGDGDYDLLGPILFMYKGDEELIRRFLHAYGYGENDLNENFRKKLMTYTLLHRYSDINYFISLNKRAGAVRSLEELGKVFFGFG</sequence>
<dbReference type="InterPro" id="IPR011009">
    <property type="entry name" value="Kinase-like_dom_sf"/>
</dbReference>
<dbReference type="EMBL" id="SWLG01000013">
    <property type="protein sequence ID" value="TLS36081.1"/>
    <property type="molecule type" value="Genomic_DNA"/>
</dbReference>
<dbReference type="CDD" id="cd05120">
    <property type="entry name" value="APH_ChoK_like"/>
    <property type="match status" value="1"/>
</dbReference>
<dbReference type="PANTHER" id="PTHR21310:SF15">
    <property type="entry name" value="AMINOGLYCOSIDE PHOSPHOTRANSFERASE DOMAIN-CONTAINING PROTEIN"/>
    <property type="match status" value="1"/>
</dbReference>
<evidence type="ECO:0000313" key="2">
    <source>
        <dbReference type="EMBL" id="TLS36081.1"/>
    </source>
</evidence>
<protein>
    <recommendedName>
        <fullName evidence="1">Aminoglycoside phosphotransferase domain-containing protein</fullName>
    </recommendedName>
</protein>
<dbReference type="InterPro" id="IPR051678">
    <property type="entry name" value="AGP_Transferase"/>
</dbReference>
<gene>
    <name evidence="2" type="ORF">FCL54_16975</name>
</gene>
<dbReference type="Pfam" id="PF01636">
    <property type="entry name" value="APH"/>
    <property type="match status" value="1"/>
</dbReference>
<evidence type="ECO:0000313" key="3">
    <source>
        <dbReference type="Proteomes" id="UP000308230"/>
    </source>
</evidence>
<keyword evidence="3" id="KW-1185">Reference proteome</keyword>
<evidence type="ECO:0000259" key="1">
    <source>
        <dbReference type="Pfam" id="PF01636"/>
    </source>
</evidence>
<dbReference type="RefSeq" id="WP_138127970.1">
    <property type="nucleotide sequence ID" value="NZ_SWLG01000013.1"/>
</dbReference>
<comment type="caution">
    <text evidence="2">The sequence shown here is derived from an EMBL/GenBank/DDBJ whole genome shotgun (WGS) entry which is preliminary data.</text>
</comment>
<dbReference type="OrthoDB" id="2801014at2"/>
<organism evidence="2 3">
    <name type="scientific">Exobacillus caeni</name>
    <dbReference type="NCBI Taxonomy" id="2574798"/>
    <lineage>
        <taxon>Bacteria</taxon>
        <taxon>Bacillati</taxon>
        <taxon>Bacillota</taxon>
        <taxon>Bacilli</taxon>
        <taxon>Bacillales</taxon>
        <taxon>Guptibacillaceae</taxon>
        <taxon>Exobacillus</taxon>
    </lineage>
</organism>
<dbReference type="PIRSF" id="PIRSF000707">
    <property type="entry name" value="Hygromycin-B_kinase"/>
    <property type="match status" value="1"/>
</dbReference>